<comment type="similarity">
    <text evidence="5 6">Belongs to the arginase family.</text>
</comment>
<dbReference type="PANTHER" id="PTHR11358:SF35">
    <property type="entry name" value="FORMIMIDOYLGLUTAMASE"/>
    <property type="match status" value="1"/>
</dbReference>
<evidence type="ECO:0000313" key="8">
    <source>
        <dbReference type="Proteomes" id="UP001596161"/>
    </source>
</evidence>
<reference evidence="8" key="1">
    <citation type="journal article" date="2019" name="Int. J. Syst. Evol. Microbiol.">
        <title>The Global Catalogue of Microorganisms (GCM) 10K type strain sequencing project: providing services to taxonomists for standard genome sequencing and annotation.</title>
        <authorList>
            <consortium name="The Broad Institute Genomics Platform"/>
            <consortium name="The Broad Institute Genome Sequencing Center for Infectious Disease"/>
            <person name="Wu L."/>
            <person name="Ma J."/>
        </authorList>
    </citation>
    <scope>NUCLEOTIDE SEQUENCE [LARGE SCALE GENOMIC DNA]</scope>
    <source>
        <strain evidence="8">KACC 12602</strain>
    </source>
</reference>
<dbReference type="Pfam" id="PF00491">
    <property type="entry name" value="Arginase"/>
    <property type="match status" value="1"/>
</dbReference>
<sequence>MEKHWSLIGLPDDTGVKNVNGRTGAAGGPAAFRTYFDKLKGNANVKKYLHDCGDFQPLNSIEETHQKAASFIADARLKSHFTVVVGGGHDLVFPHLQAYKNGRDSGKKTGCINIDVHLDLRPDKPIVTSGSPFYMALNSGILEGPDFVEFGIQEYANAEELFVFAEDHKVNIVKFDDLRNGNAVEGFKKALQYLTERCDEIILSLDLDALQAAFAPGVSAPAPEGFMPSEIIEMLRYAAENEKVVSLGIYELNPKYDIDDRTARLAAVCAYQFASQKLANHIPL</sequence>
<keyword evidence="8" id="KW-1185">Reference proteome</keyword>
<evidence type="ECO:0000256" key="6">
    <source>
        <dbReference type="RuleBase" id="RU003684"/>
    </source>
</evidence>
<evidence type="ECO:0000256" key="3">
    <source>
        <dbReference type="ARBA" id="ARBA00022808"/>
    </source>
</evidence>
<proteinExistence type="inferred from homology"/>
<protein>
    <submittedName>
        <fullName evidence="7">Formimidoylglutamase</fullName>
        <ecNumber evidence="7">3.5.3.8</ecNumber>
    </submittedName>
</protein>
<dbReference type="PANTHER" id="PTHR11358">
    <property type="entry name" value="ARGINASE/AGMATINASE"/>
    <property type="match status" value="1"/>
</dbReference>
<dbReference type="PROSITE" id="PS51409">
    <property type="entry name" value="ARGINASE_2"/>
    <property type="match status" value="1"/>
</dbReference>
<dbReference type="Gene3D" id="3.40.800.10">
    <property type="entry name" value="Ureohydrolase domain"/>
    <property type="match status" value="1"/>
</dbReference>
<dbReference type="EMBL" id="JBHSKT010000003">
    <property type="protein sequence ID" value="MFC5270195.1"/>
    <property type="molecule type" value="Genomic_DNA"/>
</dbReference>
<dbReference type="RefSeq" id="WP_378016567.1">
    <property type="nucleotide sequence ID" value="NZ_JBHSKT010000003.1"/>
</dbReference>
<keyword evidence="2 6" id="KW-0378">Hydrolase</keyword>
<keyword evidence="4" id="KW-0464">Manganese</keyword>
<dbReference type="CDD" id="cd09988">
    <property type="entry name" value="Formimidoylglutamase"/>
    <property type="match status" value="1"/>
</dbReference>
<gene>
    <name evidence="7" type="ORF">ACFPIB_06210</name>
</gene>
<evidence type="ECO:0000256" key="1">
    <source>
        <dbReference type="ARBA" id="ARBA00022723"/>
    </source>
</evidence>
<dbReference type="GO" id="GO:0050415">
    <property type="term" value="F:formimidoylglutamase activity"/>
    <property type="evidence" value="ECO:0007669"/>
    <property type="project" value="UniProtKB-EC"/>
</dbReference>
<comment type="caution">
    <text evidence="7">The sequence shown here is derived from an EMBL/GenBank/DDBJ whole genome shotgun (WGS) entry which is preliminary data.</text>
</comment>
<organism evidence="7 8">
    <name type="scientific">Adhaeribacter terreus</name>
    <dbReference type="NCBI Taxonomy" id="529703"/>
    <lineage>
        <taxon>Bacteria</taxon>
        <taxon>Pseudomonadati</taxon>
        <taxon>Bacteroidota</taxon>
        <taxon>Cytophagia</taxon>
        <taxon>Cytophagales</taxon>
        <taxon>Hymenobacteraceae</taxon>
        <taxon>Adhaeribacter</taxon>
    </lineage>
</organism>
<dbReference type="InterPro" id="IPR006035">
    <property type="entry name" value="Ureohydrolase"/>
</dbReference>
<dbReference type="PROSITE" id="PS01053">
    <property type="entry name" value="ARGINASE_1"/>
    <property type="match status" value="1"/>
</dbReference>
<evidence type="ECO:0000256" key="4">
    <source>
        <dbReference type="ARBA" id="ARBA00023211"/>
    </source>
</evidence>
<dbReference type="EC" id="3.5.3.8" evidence="7"/>
<dbReference type="Proteomes" id="UP001596161">
    <property type="component" value="Unassembled WGS sequence"/>
</dbReference>
<dbReference type="InterPro" id="IPR023696">
    <property type="entry name" value="Ureohydrolase_dom_sf"/>
</dbReference>
<dbReference type="PIRSF" id="PIRSF036979">
    <property type="entry name" value="Arginase"/>
    <property type="match status" value="1"/>
</dbReference>
<keyword evidence="3" id="KW-0369">Histidine metabolism</keyword>
<keyword evidence="1" id="KW-0479">Metal-binding</keyword>
<evidence type="ECO:0000256" key="2">
    <source>
        <dbReference type="ARBA" id="ARBA00022801"/>
    </source>
</evidence>
<evidence type="ECO:0000256" key="5">
    <source>
        <dbReference type="PROSITE-ProRule" id="PRU00742"/>
    </source>
</evidence>
<dbReference type="SUPFAM" id="SSF52768">
    <property type="entry name" value="Arginase/deacetylase"/>
    <property type="match status" value="1"/>
</dbReference>
<dbReference type="InterPro" id="IPR020855">
    <property type="entry name" value="Ureohydrolase_Mn_BS"/>
</dbReference>
<accession>A0ABW0EAX8</accession>
<evidence type="ECO:0000313" key="7">
    <source>
        <dbReference type="EMBL" id="MFC5270195.1"/>
    </source>
</evidence>
<name>A0ABW0EAX8_9BACT</name>